<dbReference type="PANTHER" id="PTHR43135:SF3">
    <property type="entry name" value="ALPHA-D-RIBOSE 1-METHYLPHOSPHONATE 5-TRIPHOSPHATE DIPHOSPHATASE"/>
    <property type="match status" value="1"/>
</dbReference>
<geneLocation type="plasmid" evidence="2">
    <name>prccge525b</name>
</geneLocation>
<proteinExistence type="predicted"/>
<dbReference type="InterPro" id="IPR051781">
    <property type="entry name" value="Metallo-dep_Hydrolase"/>
</dbReference>
<gene>
    <name evidence="1" type="ORF">CCGE525_35300</name>
</gene>
<name>A0A387G0K4_9HYPH</name>
<dbReference type="InterPro" id="IPR011059">
    <property type="entry name" value="Metal-dep_hydrolase_composite"/>
</dbReference>
<evidence type="ECO:0000313" key="1">
    <source>
        <dbReference type="EMBL" id="AYG64078.1"/>
    </source>
</evidence>
<dbReference type="Gene3D" id="2.30.40.10">
    <property type="entry name" value="Urease, subunit C, domain 1"/>
    <property type="match status" value="1"/>
</dbReference>
<sequence>MPPIIIPNAPIVDGSADRAAHLVDVLLTDGRVVEVGERVNAPLGAHVFDAAGHFVMPGLIDCHVHVAAATANLAVNAMLPNTLAALYCKYPRGMLGRGFTAVRDMGGAD</sequence>
<keyword evidence="1" id="KW-0614">Plasmid</keyword>
<organism evidence="1 2">
    <name type="scientific">Rhizobium jaguaris</name>
    <dbReference type="NCBI Taxonomy" id="1312183"/>
    <lineage>
        <taxon>Bacteria</taxon>
        <taxon>Pseudomonadati</taxon>
        <taxon>Pseudomonadota</taxon>
        <taxon>Alphaproteobacteria</taxon>
        <taxon>Hyphomicrobiales</taxon>
        <taxon>Rhizobiaceae</taxon>
        <taxon>Rhizobium/Agrobacterium group</taxon>
        <taxon>Rhizobium</taxon>
    </lineage>
</organism>
<dbReference type="GO" id="GO:0016810">
    <property type="term" value="F:hydrolase activity, acting on carbon-nitrogen (but not peptide) bonds"/>
    <property type="evidence" value="ECO:0007669"/>
    <property type="project" value="InterPro"/>
</dbReference>
<dbReference type="RefSeq" id="WP_120708976.1">
    <property type="nucleotide sequence ID" value="NZ_CP032696.1"/>
</dbReference>
<keyword evidence="2" id="KW-1185">Reference proteome</keyword>
<accession>A0A387G0K4</accession>
<dbReference type="EMBL" id="CP032696">
    <property type="protein sequence ID" value="AYG64078.1"/>
    <property type="molecule type" value="Genomic_DNA"/>
</dbReference>
<protein>
    <submittedName>
        <fullName evidence="1">Uncharacterized protein</fullName>
    </submittedName>
</protein>
<dbReference type="PANTHER" id="PTHR43135">
    <property type="entry name" value="ALPHA-D-RIBOSE 1-METHYLPHOSPHONATE 5-TRIPHOSPHATE DIPHOSPHATASE"/>
    <property type="match status" value="1"/>
</dbReference>
<dbReference type="OrthoDB" id="9782972at2"/>
<dbReference type="SUPFAM" id="SSF51338">
    <property type="entry name" value="Composite domain of metallo-dependent hydrolases"/>
    <property type="match status" value="1"/>
</dbReference>
<evidence type="ECO:0000313" key="2">
    <source>
        <dbReference type="Proteomes" id="UP000282195"/>
    </source>
</evidence>
<reference evidence="1 2" key="1">
    <citation type="submission" date="2018-10" db="EMBL/GenBank/DDBJ databases">
        <title>Rhizobium etli, R. leguminosarum and a new Rhizobium genospecies from Phaseolus dumosus.</title>
        <authorList>
            <person name="Ramirez-Puebla S.T."/>
            <person name="Rogel-Hernandez M.A."/>
            <person name="Guerrero G."/>
            <person name="Ormeno-Orrillo E."/>
            <person name="Martinez-Romero J.C."/>
            <person name="Negrete-Yankelevich S."/>
            <person name="Martinez-Romero E."/>
        </authorList>
    </citation>
    <scope>NUCLEOTIDE SEQUENCE [LARGE SCALE GENOMIC DNA]</scope>
    <source>
        <strain evidence="1 2">CCGE525</strain>
        <plasmid evidence="2">prccge525b</plasmid>
    </source>
</reference>
<dbReference type="Proteomes" id="UP000282195">
    <property type="component" value="Plasmid pRCCGE525b"/>
</dbReference>
<dbReference type="AlphaFoldDB" id="A0A387G0K4"/>
<dbReference type="Gene3D" id="3.20.20.140">
    <property type="entry name" value="Metal-dependent hydrolases"/>
    <property type="match status" value="1"/>
</dbReference>
<dbReference type="KEGG" id="rjg:CCGE525_35300"/>